<dbReference type="Proteomes" id="UP000659223">
    <property type="component" value="Unassembled WGS sequence"/>
</dbReference>
<feature type="compositionally biased region" description="Basic and acidic residues" evidence="1">
    <location>
        <begin position="14"/>
        <end position="26"/>
    </location>
</feature>
<organism evidence="2 3">
    <name type="scientific">Streptomyces hiroshimensis</name>
    <dbReference type="NCBI Taxonomy" id="66424"/>
    <lineage>
        <taxon>Bacteria</taxon>
        <taxon>Bacillati</taxon>
        <taxon>Actinomycetota</taxon>
        <taxon>Actinomycetes</taxon>
        <taxon>Kitasatosporales</taxon>
        <taxon>Streptomycetaceae</taxon>
        <taxon>Streptomyces</taxon>
    </lineage>
</organism>
<dbReference type="EMBL" id="BMUT01000025">
    <property type="protein sequence ID" value="GGY11407.1"/>
    <property type="molecule type" value="Genomic_DNA"/>
</dbReference>
<name>A0ABQ2ZDM0_9ACTN</name>
<comment type="caution">
    <text evidence="2">The sequence shown here is derived from an EMBL/GenBank/DDBJ whole genome shotgun (WGS) entry which is preliminary data.</text>
</comment>
<reference evidence="3" key="1">
    <citation type="journal article" date="2019" name="Int. J. Syst. Evol. Microbiol.">
        <title>The Global Catalogue of Microorganisms (GCM) 10K type strain sequencing project: providing services to taxonomists for standard genome sequencing and annotation.</title>
        <authorList>
            <consortium name="The Broad Institute Genomics Platform"/>
            <consortium name="The Broad Institute Genome Sequencing Center for Infectious Disease"/>
            <person name="Wu L."/>
            <person name="Ma J."/>
        </authorList>
    </citation>
    <scope>NUCLEOTIDE SEQUENCE [LARGE SCALE GENOMIC DNA]</scope>
    <source>
        <strain evidence="3">JCM 4586</strain>
    </source>
</reference>
<protein>
    <submittedName>
        <fullName evidence="2">Uncharacterized protein</fullName>
    </submittedName>
</protein>
<proteinExistence type="predicted"/>
<keyword evidence="3" id="KW-1185">Reference proteome</keyword>
<evidence type="ECO:0000256" key="1">
    <source>
        <dbReference type="SAM" id="MobiDB-lite"/>
    </source>
</evidence>
<feature type="region of interest" description="Disordered" evidence="1">
    <location>
        <begin position="1"/>
        <end position="34"/>
    </location>
</feature>
<accession>A0ABQ2ZDM0</accession>
<gene>
    <name evidence="2" type="ORF">GCM10010324_67660</name>
</gene>
<evidence type="ECO:0000313" key="3">
    <source>
        <dbReference type="Proteomes" id="UP000659223"/>
    </source>
</evidence>
<evidence type="ECO:0000313" key="2">
    <source>
        <dbReference type="EMBL" id="GGY11407.1"/>
    </source>
</evidence>
<sequence>MAQADQPVLGPCPESRRLPVRRDGPMDKAGNAKYPEYSPCPWGRFLSGASVRSPRSAPCTCGGAPRGLPRLQELFERAGWWCRGMVPWWAAGWLVRR</sequence>